<feature type="transmembrane region" description="Helical" evidence="1">
    <location>
        <begin position="376"/>
        <end position="399"/>
    </location>
</feature>
<organism evidence="2 3">
    <name type="scientific">Anaeramoeba ignava</name>
    <name type="common">Anaerobic marine amoeba</name>
    <dbReference type="NCBI Taxonomy" id="1746090"/>
    <lineage>
        <taxon>Eukaryota</taxon>
        <taxon>Metamonada</taxon>
        <taxon>Anaeramoebidae</taxon>
        <taxon>Anaeramoeba</taxon>
    </lineage>
</organism>
<evidence type="ECO:0000313" key="3">
    <source>
        <dbReference type="Proteomes" id="UP001149090"/>
    </source>
</evidence>
<feature type="transmembrane region" description="Helical" evidence="1">
    <location>
        <begin position="117"/>
        <end position="138"/>
    </location>
</feature>
<dbReference type="PANTHER" id="PTHR31142">
    <property type="entry name" value="TOBAMOVIRUS MULTIPLICATION PROTEIN 1-LIKE ISOFORM X1"/>
    <property type="match status" value="1"/>
</dbReference>
<keyword evidence="1" id="KW-1133">Transmembrane helix</keyword>
<feature type="transmembrane region" description="Helical" evidence="1">
    <location>
        <begin position="144"/>
        <end position="167"/>
    </location>
</feature>
<gene>
    <name evidence="2" type="ORF">M0811_10884</name>
</gene>
<feature type="transmembrane region" description="Helical" evidence="1">
    <location>
        <begin position="212"/>
        <end position="233"/>
    </location>
</feature>
<keyword evidence="1" id="KW-0472">Membrane</keyword>
<dbReference type="AlphaFoldDB" id="A0A9Q0LCL5"/>
<protein>
    <submittedName>
        <fullName evidence="2">Uncharacterized protein</fullName>
    </submittedName>
</protein>
<evidence type="ECO:0000313" key="2">
    <source>
        <dbReference type="EMBL" id="KAJ5070412.1"/>
    </source>
</evidence>
<feature type="transmembrane region" description="Helical" evidence="1">
    <location>
        <begin position="6"/>
        <end position="30"/>
    </location>
</feature>
<feature type="transmembrane region" description="Helical" evidence="1">
    <location>
        <begin position="78"/>
        <end position="96"/>
    </location>
</feature>
<feature type="transmembrane region" description="Helical" evidence="1">
    <location>
        <begin position="42"/>
        <end position="63"/>
    </location>
</feature>
<feature type="transmembrane region" description="Helical" evidence="1">
    <location>
        <begin position="411"/>
        <end position="435"/>
    </location>
</feature>
<dbReference type="InterPro" id="IPR040226">
    <property type="entry name" value="THH1/TOM1/TOM3"/>
</dbReference>
<sequence>METYAQILYILISIIYFIFFILTLTRWILLLKRIKQLLHQKIFFFLIWLFFLSRFITLLLFTIPKIGSNYESQLNQSLGFETNLLVTAFLLIVFTLNQIRIKKFTENYDNEKKKKKIFISIFIIIDIILISIHIWLVFYNYQVSRWFICLSFVIVSIGFLIYSVKLSKNSEYQKQSKKFLIIFVICTICFLIRIPILIMAKVKADSFTKEQIYISYIVYLIITELIPVSLITFSMFSVPIKPKQANFYTKKFITLLLFTIPKIDSNYSFQLNQSLEIETNALVTAFLLIIFTLNQIRIKKFTENYDNEKKKKKIFISIFIIIDIILISIHIWLVFYNYQVSTWFLCLSFIIVSIGFLIYSVKLSKNSEYPKQSKKFLIIFVICTICFLIRIPILIIWKFKKGTITREQTDISYTVYLIISELIPVGLITFSMFSVPIKPIVMNSLDLKLLKTDYD</sequence>
<feature type="transmembrane region" description="Helical" evidence="1">
    <location>
        <begin position="342"/>
        <end position="364"/>
    </location>
</feature>
<proteinExistence type="predicted"/>
<dbReference type="EMBL" id="JAPDFW010000095">
    <property type="protein sequence ID" value="KAJ5070412.1"/>
    <property type="molecule type" value="Genomic_DNA"/>
</dbReference>
<evidence type="ECO:0000256" key="1">
    <source>
        <dbReference type="SAM" id="Phobius"/>
    </source>
</evidence>
<feature type="transmembrane region" description="Helical" evidence="1">
    <location>
        <begin position="179"/>
        <end position="200"/>
    </location>
</feature>
<dbReference type="Proteomes" id="UP001149090">
    <property type="component" value="Unassembled WGS sequence"/>
</dbReference>
<comment type="caution">
    <text evidence="2">The sequence shown here is derived from an EMBL/GenBank/DDBJ whole genome shotgun (WGS) entry which is preliminary data.</text>
</comment>
<keyword evidence="1" id="KW-0812">Transmembrane</keyword>
<keyword evidence="3" id="KW-1185">Reference proteome</keyword>
<dbReference type="PANTHER" id="PTHR31142:SF3">
    <property type="entry name" value="THH1_TOM1_TOM3 DOMAIN-CONTAINING PROTEIN"/>
    <property type="match status" value="1"/>
</dbReference>
<accession>A0A9Q0LCL5</accession>
<feature type="transmembrane region" description="Helical" evidence="1">
    <location>
        <begin position="314"/>
        <end position="336"/>
    </location>
</feature>
<reference evidence="2" key="1">
    <citation type="submission" date="2022-10" db="EMBL/GenBank/DDBJ databases">
        <title>Novel sulphate-reducing endosymbionts in the free-living metamonad Anaeramoeba.</title>
        <authorList>
            <person name="Jerlstrom-Hultqvist J."/>
            <person name="Cepicka I."/>
            <person name="Gallot-Lavallee L."/>
            <person name="Salas-Leiva D."/>
            <person name="Curtis B.A."/>
            <person name="Zahonova K."/>
            <person name="Pipaliya S."/>
            <person name="Dacks J."/>
            <person name="Roger A.J."/>
        </authorList>
    </citation>
    <scope>NUCLEOTIDE SEQUENCE</scope>
    <source>
        <strain evidence="2">BMAN</strain>
    </source>
</reference>
<name>A0A9Q0LCL5_ANAIG</name>